<comment type="caution">
    <text evidence="1">The sequence shown here is derived from an EMBL/GenBank/DDBJ whole genome shotgun (WGS) entry which is preliminary data.</text>
</comment>
<proteinExistence type="predicted"/>
<reference evidence="1 2" key="1">
    <citation type="submission" date="2024-06" db="EMBL/GenBank/DDBJ databases">
        <title>The draft genome of Grus japonensis, version 3.</title>
        <authorList>
            <person name="Nabeshima K."/>
            <person name="Suzuki S."/>
            <person name="Onuma M."/>
        </authorList>
    </citation>
    <scope>NUCLEOTIDE SEQUENCE [LARGE SCALE GENOMIC DNA]</scope>
    <source>
        <strain evidence="1 2">451A</strain>
    </source>
</reference>
<sequence>MLNHHSWGNPYYQYGLGDVTGSGARPGKVSALCGPLEALRSTSLSLSLDQYSRDEKEWREGPVYDCSALEASLLLNEQTYELLGA</sequence>
<protein>
    <submittedName>
        <fullName evidence="1">Uncharacterized protein</fullName>
    </submittedName>
</protein>
<gene>
    <name evidence="1" type="ORF">GRJ2_000000600</name>
</gene>
<accession>A0ABC9VPJ8</accession>
<organism evidence="1 2">
    <name type="scientific">Grus japonensis</name>
    <name type="common">Japanese crane</name>
    <name type="synonym">Red-crowned crane</name>
    <dbReference type="NCBI Taxonomy" id="30415"/>
    <lineage>
        <taxon>Eukaryota</taxon>
        <taxon>Metazoa</taxon>
        <taxon>Chordata</taxon>
        <taxon>Craniata</taxon>
        <taxon>Vertebrata</taxon>
        <taxon>Euteleostomi</taxon>
        <taxon>Archelosauria</taxon>
        <taxon>Archosauria</taxon>
        <taxon>Dinosauria</taxon>
        <taxon>Saurischia</taxon>
        <taxon>Theropoda</taxon>
        <taxon>Coelurosauria</taxon>
        <taxon>Aves</taxon>
        <taxon>Neognathae</taxon>
        <taxon>Neoaves</taxon>
        <taxon>Gruiformes</taxon>
        <taxon>Gruidae</taxon>
        <taxon>Grus</taxon>
    </lineage>
</organism>
<name>A0ABC9VPJ8_GRUJA</name>
<evidence type="ECO:0000313" key="2">
    <source>
        <dbReference type="Proteomes" id="UP001623348"/>
    </source>
</evidence>
<keyword evidence="2" id="KW-1185">Reference proteome</keyword>
<dbReference type="Proteomes" id="UP001623348">
    <property type="component" value="Unassembled WGS sequence"/>
</dbReference>
<dbReference type="AlphaFoldDB" id="A0ABC9VPJ8"/>
<evidence type="ECO:0000313" key="1">
    <source>
        <dbReference type="EMBL" id="GAB0175354.1"/>
    </source>
</evidence>
<dbReference type="EMBL" id="BAAFJT010000001">
    <property type="protein sequence ID" value="GAB0175354.1"/>
    <property type="molecule type" value="Genomic_DNA"/>
</dbReference>